<sequence length="216" mass="23598">MASKTYDQYCTIATALDRVGDRWTLLILRELSFGEQRFTDLRTALPGIASNLLTDRLRDLEGVGLVEQVELPAPAARSVYRLTKDGVRIRPVLRALAKFGMPYLDAPSAADVRPRVAVFGGSGALFDPVGAVGANLRVRFVLDREEHWLEVRDGKLARADQTQEPDLTFTGTAAALFEINRGADLDGLSAMIVTGSPEAKALFRRCFPPSDHLTGV</sequence>
<dbReference type="SUPFAM" id="SSF46785">
    <property type="entry name" value="Winged helix' DNA-binding domain"/>
    <property type="match status" value="1"/>
</dbReference>
<feature type="domain" description="HTH hxlR-type" evidence="4">
    <location>
        <begin position="10"/>
        <end position="108"/>
    </location>
</feature>
<keyword evidence="1" id="KW-0805">Transcription regulation</keyword>
<evidence type="ECO:0000313" key="6">
    <source>
        <dbReference type="Proteomes" id="UP000277094"/>
    </source>
</evidence>
<dbReference type="EMBL" id="RJSG01000002">
    <property type="protein sequence ID" value="RNL78448.1"/>
    <property type="molecule type" value="Genomic_DNA"/>
</dbReference>
<evidence type="ECO:0000256" key="1">
    <source>
        <dbReference type="ARBA" id="ARBA00023015"/>
    </source>
</evidence>
<dbReference type="InterPro" id="IPR036390">
    <property type="entry name" value="WH_DNA-bd_sf"/>
</dbReference>
<evidence type="ECO:0000313" key="5">
    <source>
        <dbReference type="EMBL" id="RNL78448.1"/>
    </source>
</evidence>
<keyword evidence="3" id="KW-0804">Transcription</keyword>
<dbReference type="PANTHER" id="PTHR33204:SF18">
    <property type="entry name" value="TRANSCRIPTIONAL REGULATORY PROTEIN"/>
    <property type="match status" value="1"/>
</dbReference>
<organism evidence="5 6">
    <name type="scientific">Nocardioides marmorisolisilvae</name>
    <dbReference type="NCBI Taxonomy" id="1542737"/>
    <lineage>
        <taxon>Bacteria</taxon>
        <taxon>Bacillati</taxon>
        <taxon>Actinomycetota</taxon>
        <taxon>Actinomycetes</taxon>
        <taxon>Propionibacteriales</taxon>
        <taxon>Nocardioidaceae</taxon>
        <taxon>Nocardioides</taxon>
    </lineage>
</organism>
<dbReference type="AlphaFoldDB" id="A0A3N0DS40"/>
<dbReference type="PROSITE" id="PS51118">
    <property type="entry name" value="HTH_HXLR"/>
    <property type="match status" value="1"/>
</dbReference>
<dbReference type="PANTHER" id="PTHR33204">
    <property type="entry name" value="TRANSCRIPTIONAL REGULATOR, MARR FAMILY"/>
    <property type="match status" value="1"/>
</dbReference>
<gene>
    <name evidence="5" type="ORF">EFL95_04945</name>
</gene>
<evidence type="ECO:0000256" key="3">
    <source>
        <dbReference type="ARBA" id="ARBA00023163"/>
    </source>
</evidence>
<dbReference type="Proteomes" id="UP000277094">
    <property type="component" value="Unassembled WGS sequence"/>
</dbReference>
<dbReference type="Pfam" id="PF01638">
    <property type="entry name" value="HxlR"/>
    <property type="match status" value="1"/>
</dbReference>
<proteinExistence type="predicted"/>
<dbReference type="Gene3D" id="1.10.10.10">
    <property type="entry name" value="Winged helix-like DNA-binding domain superfamily/Winged helix DNA-binding domain"/>
    <property type="match status" value="1"/>
</dbReference>
<dbReference type="InterPro" id="IPR036388">
    <property type="entry name" value="WH-like_DNA-bd_sf"/>
</dbReference>
<dbReference type="OrthoDB" id="9792527at2"/>
<name>A0A3N0DS40_9ACTN</name>
<evidence type="ECO:0000256" key="2">
    <source>
        <dbReference type="ARBA" id="ARBA00023125"/>
    </source>
</evidence>
<accession>A0A3N0DS40</accession>
<dbReference type="GO" id="GO:0003677">
    <property type="term" value="F:DNA binding"/>
    <property type="evidence" value="ECO:0007669"/>
    <property type="project" value="UniProtKB-KW"/>
</dbReference>
<reference evidence="5 6" key="1">
    <citation type="submission" date="2018-11" db="EMBL/GenBank/DDBJ databases">
        <authorList>
            <person name="Li F."/>
        </authorList>
    </citation>
    <scope>NUCLEOTIDE SEQUENCE [LARGE SCALE GENOMIC DNA]</scope>
    <source>
        <strain evidence="5 6">KIS18-7</strain>
    </source>
</reference>
<evidence type="ECO:0000259" key="4">
    <source>
        <dbReference type="PROSITE" id="PS51118"/>
    </source>
</evidence>
<keyword evidence="2" id="KW-0238">DNA-binding</keyword>
<dbReference type="InterPro" id="IPR002577">
    <property type="entry name" value="HTH_HxlR"/>
</dbReference>
<comment type="caution">
    <text evidence="5">The sequence shown here is derived from an EMBL/GenBank/DDBJ whole genome shotgun (WGS) entry which is preliminary data.</text>
</comment>
<protein>
    <submittedName>
        <fullName evidence="5">Transcriptional regulator</fullName>
    </submittedName>
</protein>
<keyword evidence="6" id="KW-1185">Reference proteome</keyword>
<dbReference type="RefSeq" id="WP_123232947.1">
    <property type="nucleotide sequence ID" value="NZ_RJSG01000002.1"/>
</dbReference>